<accession>A0ABR2RWD8</accession>
<reference evidence="2 3" key="1">
    <citation type="journal article" date="2024" name="G3 (Bethesda)">
        <title>Genome assembly of Hibiscus sabdariffa L. provides insights into metabolisms of medicinal natural products.</title>
        <authorList>
            <person name="Kim T."/>
        </authorList>
    </citation>
    <scope>NUCLEOTIDE SEQUENCE [LARGE SCALE GENOMIC DNA]</scope>
    <source>
        <strain evidence="2">TK-2024</strain>
        <tissue evidence="2">Old leaves</tissue>
    </source>
</reference>
<dbReference type="EMBL" id="JBBPBN010000020">
    <property type="protein sequence ID" value="KAK9017207.1"/>
    <property type="molecule type" value="Genomic_DNA"/>
</dbReference>
<comment type="caution">
    <text evidence="2">The sequence shown here is derived from an EMBL/GenBank/DDBJ whole genome shotgun (WGS) entry which is preliminary data.</text>
</comment>
<proteinExistence type="predicted"/>
<evidence type="ECO:0000256" key="1">
    <source>
        <dbReference type="SAM" id="MobiDB-lite"/>
    </source>
</evidence>
<gene>
    <name evidence="2" type="ORF">V6N11_079689</name>
</gene>
<feature type="region of interest" description="Disordered" evidence="1">
    <location>
        <begin position="1"/>
        <end position="21"/>
    </location>
</feature>
<keyword evidence="3" id="KW-1185">Reference proteome</keyword>
<evidence type="ECO:0000313" key="2">
    <source>
        <dbReference type="EMBL" id="KAK9017207.1"/>
    </source>
</evidence>
<evidence type="ECO:0000313" key="3">
    <source>
        <dbReference type="Proteomes" id="UP001396334"/>
    </source>
</evidence>
<organism evidence="2 3">
    <name type="scientific">Hibiscus sabdariffa</name>
    <name type="common">roselle</name>
    <dbReference type="NCBI Taxonomy" id="183260"/>
    <lineage>
        <taxon>Eukaryota</taxon>
        <taxon>Viridiplantae</taxon>
        <taxon>Streptophyta</taxon>
        <taxon>Embryophyta</taxon>
        <taxon>Tracheophyta</taxon>
        <taxon>Spermatophyta</taxon>
        <taxon>Magnoliopsida</taxon>
        <taxon>eudicotyledons</taxon>
        <taxon>Gunneridae</taxon>
        <taxon>Pentapetalae</taxon>
        <taxon>rosids</taxon>
        <taxon>malvids</taxon>
        <taxon>Malvales</taxon>
        <taxon>Malvaceae</taxon>
        <taxon>Malvoideae</taxon>
        <taxon>Hibiscus</taxon>
    </lineage>
</organism>
<name>A0ABR2RWD8_9ROSI</name>
<sequence>MAEQQQQQIPRLKLGTQGPEKTGLANMIEEQRLMVESLIATKRDAAGTVASLEHLKMRMDQLMDNLNVGIDESRRLLALETLVMLELGLI</sequence>
<dbReference type="Proteomes" id="UP001396334">
    <property type="component" value="Unassembled WGS sequence"/>
</dbReference>
<protein>
    <submittedName>
        <fullName evidence="2">Uncharacterized protein</fullName>
    </submittedName>
</protein>